<dbReference type="InterPro" id="IPR024984">
    <property type="entry name" value="DUF3888"/>
</dbReference>
<dbReference type="AlphaFoldDB" id="A0A1L5F4V6"/>
<organism evidence="1 2">
    <name type="scientific">Clostridium kluyveri</name>
    <dbReference type="NCBI Taxonomy" id="1534"/>
    <lineage>
        <taxon>Bacteria</taxon>
        <taxon>Bacillati</taxon>
        <taxon>Bacillota</taxon>
        <taxon>Clostridia</taxon>
        <taxon>Eubacteriales</taxon>
        <taxon>Clostridiaceae</taxon>
        <taxon>Clostridium</taxon>
    </lineage>
</organism>
<sequence length="157" mass="18524">MRKSLFALFLVLLITFNIPLNIKASSYNYVKFGLKEHYITPENSKEKLYRDMLMTLLLPILQNTVDNYYKEYLSVSPMVAPYDISVLRMDRLGENGTFDFRLKLELHPYVGPHLDVGLDYITIKINPVDKVKIEKFEHIKNYELPSYYQNIIKKKLP</sequence>
<gene>
    <name evidence="1" type="ORF">BS101_04155</name>
</gene>
<protein>
    <recommendedName>
        <fullName evidence="3">DUF3888 domain-containing protein</fullName>
    </recommendedName>
</protein>
<dbReference type="EMBL" id="CP018335">
    <property type="protein sequence ID" value="APM37982.1"/>
    <property type="molecule type" value="Genomic_DNA"/>
</dbReference>
<evidence type="ECO:0000313" key="1">
    <source>
        <dbReference type="EMBL" id="APM37982.1"/>
    </source>
</evidence>
<dbReference type="RefSeq" id="WP_073537678.1">
    <property type="nucleotide sequence ID" value="NZ_CP018335.1"/>
</dbReference>
<reference evidence="1 2" key="1">
    <citation type="submission" date="2016-12" db="EMBL/GenBank/DDBJ databases">
        <title>Complete genome sequence of Clostridium kluyveri JZZ isolated from the pit mud of a Chinese flavor liquor-making factory.</title>
        <authorList>
            <person name="Wang Y."/>
        </authorList>
    </citation>
    <scope>NUCLEOTIDE SEQUENCE [LARGE SCALE GENOMIC DNA]</scope>
    <source>
        <strain evidence="1 2">JZZ</strain>
    </source>
</reference>
<dbReference type="OrthoDB" id="1906683at2"/>
<name>A0A1L5F4V6_CLOKL</name>
<accession>A0A1L5F4V6</accession>
<proteinExistence type="predicted"/>
<evidence type="ECO:0008006" key="3">
    <source>
        <dbReference type="Google" id="ProtNLM"/>
    </source>
</evidence>
<dbReference type="Pfam" id="PF13027">
    <property type="entry name" value="DUF3888"/>
    <property type="match status" value="1"/>
</dbReference>
<evidence type="ECO:0000313" key="2">
    <source>
        <dbReference type="Proteomes" id="UP000184604"/>
    </source>
</evidence>
<dbReference type="Proteomes" id="UP000184604">
    <property type="component" value="Chromosome"/>
</dbReference>